<sequence>MSDQFYQLSAKWTESDKYNSSQNFDYQKSIVDVCSFMICLFYEKTIDKKYIDV</sequence>
<keyword evidence="2" id="KW-1185">Reference proteome</keyword>
<dbReference type="Proteomes" id="UP000683925">
    <property type="component" value="Unassembled WGS sequence"/>
</dbReference>
<reference evidence="1" key="1">
    <citation type="submission" date="2021-01" db="EMBL/GenBank/DDBJ databases">
        <authorList>
            <consortium name="Genoscope - CEA"/>
            <person name="William W."/>
        </authorList>
    </citation>
    <scope>NUCLEOTIDE SEQUENCE</scope>
</reference>
<dbReference type="AlphaFoldDB" id="A0A8S1WZR8"/>
<proteinExistence type="predicted"/>
<evidence type="ECO:0000313" key="2">
    <source>
        <dbReference type="Proteomes" id="UP000683925"/>
    </source>
</evidence>
<evidence type="ECO:0000313" key="1">
    <source>
        <dbReference type="EMBL" id="CAD8194147.1"/>
    </source>
</evidence>
<accession>A0A8S1WZR8</accession>
<gene>
    <name evidence="1" type="ORF">POCTA_138.1.T1060085</name>
</gene>
<organism evidence="1 2">
    <name type="scientific">Paramecium octaurelia</name>
    <dbReference type="NCBI Taxonomy" id="43137"/>
    <lineage>
        <taxon>Eukaryota</taxon>
        <taxon>Sar</taxon>
        <taxon>Alveolata</taxon>
        <taxon>Ciliophora</taxon>
        <taxon>Intramacronucleata</taxon>
        <taxon>Oligohymenophorea</taxon>
        <taxon>Peniculida</taxon>
        <taxon>Parameciidae</taxon>
        <taxon>Paramecium</taxon>
    </lineage>
</organism>
<dbReference type="EMBL" id="CAJJDP010000106">
    <property type="protein sequence ID" value="CAD8194147.1"/>
    <property type="molecule type" value="Genomic_DNA"/>
</dbReference>
<comment type="caution">
    <text evidence="1">The sequence shown here is derived from an EMBL/GenBank/DDBJ whole genome shotgun (WGS) entry which is preliminary data.</text>
</comment>
<protein>
    <submittedName>
        <fullName evidence="1">Uncharacterized protein</fullName>
    </submittedName>
</protein>
<name>A0A8S1WZR8_PAROT</name>